<dbReference type="EMBL" id="CAJPVJ010011326">
    <property type="protein sequence ID" value="CAG2173735.1"/>
    <property type="molecule type" value="Genomic_DNA"/>
</dbReference>
<dbReference type="OrthoDB" id="6526111at2759"/>
<gene>
    <name evidence="1" type="ORF">ONB1V03_LOCUS13184</name>
</gene>
<protein>
    <submittedName>
        <fullName evidence="1">Uncharacterized protein</fullName>
    </submittedName>
</protein>
<dbReference type="AlphaFoldDB" id="A0A7R9MAE6"/>
<name>A0A7R9MAE6_9ACAR</name>
<dbReference type="Proteomes" id="UP000728032">
    <property type="component" value="Unassembled WGS sequence"/>
</dbReference>
<accession>A0A7R9MAE6</accession>
<evidence type="ECO:0000313" key="2">
    <source>
        <dbReference type="Proteomes" id="UP000728032"/>
    </source>
</evidence>
<dbReference type="EMBL" id="OC926151">
    <property type="protein sequence ID" value="CAD7656548.1"/>
    <property type="molecule type" value="Genomic_DNA"/>
</dbReference>
<proteinExistence type="predicted"/>
<keyword evidence="2" id="KW-1185">Reference proteome</keyword>
<organism evidence="1">
    <name type="scientific">Oppiella nova</name>
    <dbReference type="NCBI Taxonomy" id="334625"/>
    <lineage>
        <taxon>Eukaryota</taxon>
        <taxon>Metazoa</taxon>
        <taxon>Ecdysozoa</taxon>
        <taxon>Arthropoda</taxon>
        <taxon>Chelicerata</taxon>
        <taxon>Arachnida</taxon>
        <taxon>Acari</taxon>
        <taxon>Acariformes</taxon>
        <taxon>Sarcoptiformes</taxon>
        <taxon>Oribatida</taxon>
        <taxon>Brachypylina</taxon>
        <taxon>Oppioidea</taxon>
        <taxon>Oppiidae</taxon>
        <taxon>Oppiella</taxon>
    </lineage>
</organism>
<sequence length="176" mass="19545">MATGAQLPVPLIDFRTNKSLTISTYKYYAFQNQATQDYLIWCGNTGAISNAPVKSNSSFWHTFQKLEVPAGNYYRFTHGDPSLNCRHVSKKLEVPAGNYYRFTHGDPSLNCRHVSKVSAAPISGYVLLFNKDCGGDTNPNVDDSANGHSINCVPPPADMNNPGPLYYWKIIPQPKK</sequence>
<reference evidence="1" key="1">
    <citation type="submission" date="2020-11" db="EMBL/GenBank/DDBJ databases">
        <authorList>
            <person name="Tran Van P."/>
        </authorList>
    </citation>
    <scope>NUCLEOTIDE SEQUENCE</scope>
</reference>
<evidence type="ECO:0000313" key="1">
    <source>
        <dbReference type="EMBL" id="CAD7656548.1"/>
    </source>
</evidence>